<dbReference type="PIRSF" id="PIRSF001093">
    <property type="entry name" value="B-hxosamndse_ab_euk"/>
    <property type="match status" value="1"/>
</dbReference>
<dbReference type="SUPFAM" id="SSF55545">
    <property type="entry name" value="beta-N-acetylhexosaminidase-like domain"/>
    <property type="match status" value="1"/>
</dbReference>
<sequence length="571" mass="64600">MGFLAQAAAVSQPATTTHLTNPLPAPVSMSWDGDSGLIGLSPDLKFDGPENDILKKAFSRAVDNMKHDRYFPAEANDTVWDNAPTEVTVNKVKFDIKDVDADLQHGVDESYALKVDDCSDVSVTAETVWGALHALNTLEQLVLYQVDNQKLFLEGPVSIKDKPKYPYRGIMLDTARNFHSVDAILRQIDALAMAKMNVFHWHLTDTQSWPVYVKSYPQMIKDAFSPAKVYMPEDIKRVIEYARERGVRVIPELDLPGHSNSGWKRVNKDIVACGDYPWEEVALEPNPGQLEVLKDETYDILKTVYNDVSDMFPENFFHVGIDELHTGCYNKSDSIQKWLKEDKSRTYQDVVQYWLEHALPIFKNKEDRQLMMWQDAVLSTDIAARDVPKNIILQAWSDGVDSVKNLTARGYDVVVSSSDFVYLDCGMGGWLTDDPRYNVQKDPSPGELSFNYGGNGGSWCGPYKSWQRVYSFDFESQLNEEERKHVIGGSANLWSEQSDTAITDSMIWPRAAAYGELLWSGNKGDDGKLRTHDLTQRIYNFRERLVTRGVNAAPLAPEYCIKNPGKCKYAE</sequence>
<gene>
    <name evidence="11" type="ORF">TRICI_000741</name>
</gene>
<dbReference type="PANTHER" id="PTHR22600">
    <property type="entry name" value="BETA-HEXOSAMINIDASE"/>
    <property type="match status" value="1"/>
</dbReference>
<dbReference type="OrthoDB" id="428480at2759"/>
<proteinExistence type="inferred from homology"/>
<dbReference type="VEuPathDB" id="FungiDB:TRICI_000741"/>
<evidence type="ECO:0000256" key="6">
    <source>
        <dbReference type="ARBA" id="ARBA00023295"/>
    </source>
</evidence>
<accession>A0A642VBF2</accession>
<keyword evidence="12" id="KW-1185">Reference proteome</keyword>
<dbReference type="EMBL" id="SWFS01000066">
    <property type="protein sequence ID" value="KAA8917069.1"/>
    <property type="molecule type" value="Genomic_DNA"/>
</dbReference>
<evidence type="ECO:0000259" key="10">
    <source>
        <dbReference type="Pfam" id="PF14845"/>
    </source>
</evidence>
<dbReference type="Gene3D" id="3.30.379.10">
    <property type="entry name" value="Chitobiase/beta-hexosaminidase domain 2-like"/>
    <property type="match status" value="1"/>
</dbReference>
<evidence type="ECO:0000256" key="5">
    <source>
        <dbReference type="ARBA" id="ARBA00023180"/>
    </source>
</evidence>
<feature type="domain" description="Beta-hexosaminidase eukaryotic type N-terminal" evidence="10">
    <location>
        <begin position="22"/>
        <end position="141"/>
    </location>
</feature>
<comment type="similarity">
    <text evidence="2 7">Belongs to the glycosyl hydrolase 20 family.</text>
</comment>
<evidence type="ECO:0000256" key="7">
    <source>
        <dbReference type="PIRNR" id="PIRNR001093"/>
    </source>
</evidence>
<dbReference type="GO" id="GO:0016231">
    <property type="term" value="F:beta-N-acetylglucosaminidase activity"/>
    <property type="evidence" value="ECO:0007669"/>
    <property type="project" value="TreeGrafter"/>
</dbReference>
<evidence type="ECO:0000256" key="8">
    <source>
        <dbReference type="PIRSR" id="PIRSR001093-1"/>
    </source>
</evidence>
<dbReference type="InterPro" id="IPR029018">
    <property type="entry name" value="Hex-like_dom2"/>
</dbReference>
<dbReference type="Gene3D" id="3.20.20.80">
    <property type="entry name" value="Glycosidases"/>
    <property type="match status" value="1"/>
</dbReference>
<dbReference type="GO" id="GO:0005975">
    <property type="term" value="P:carbohydrate metabolic process"/>
    <property type="evidence" value="ECO:0007669"/>
    <property type="project" value="InterPro"/>
</dbReference>
<dbReference type="Pfam" id="PF00728">
    <property type="entry name" value="Glyco_hydro_20"/>
    <property type="match status" value="1"/>
</dbReference>
<keyword evidence="5" id="KW-0325">Glycoprotein</keyword>
<evidence type="ECO:0000313" key="11">
    <source>
        <dbReference type="EMBL" id="KAA8917069.1"/>
    </source>
</evidence>
<dbReference type="FunFam" id="3.20.20.80:FF:000063">
    <property type="entry name" value="Beta-hexosaminidase"/>
    <property type="match status" value="1"/>
</dbReference>
<evidence type="ECO:0000256" key="3">
    <source>
        <dbReference type="ARBA" id="ARBA00022729"/>
    </source>
</evidence>
<comment type="caution">
    <text evidence="11">The sequence shown here is derived from an EMBL/GenBank/DDBJ whole genome shotgun (WGS) entry which is preliminary data.</text>
</comment>
<dbReference type="GO" id="GO:0030203">
    <property type="term" value="P:glycosaminoglycan metabolic process"/>
    <property type="evidence" value="ECO:0007669"/>
    <property type="project" value="TreeGrafter"/>
</dbReference>
<dbReference type="CDD" id="cd06562">
    <property type="entry name" value="GH20_HexA_HexB-like"/>
    <property type="match status" value="1"/>
</dbReference>
<dbReference type="InterPro" id="IPR025705">
    <property type="entry name" value="Beta_hexosaminidase_sua/sub"/>
</dbReference>
<keyword evidence="3" id="KW-0732">Signal</keyword>
<keyword evidence="6 7" id="KW-0326">Glycosidase</keyword>
<evidence type="ECO:0000259" key="9">
    <source>
        <dbReference type="Pfam" id="PF00728"/>
    </source>
</evidence>
<dbReference type="GO" id="GO:0016020">
    <property type="term" value="C:membrane"/>
    <property type="evidence" value="ECO:0007669"/>
    <property type="project" value="TreeGrafter"/>
</dbReference>
<dbReference type="Proteomes" id="UP000761534">
    <property type="component" value="Unassembled WGS sequence"/>
</dbReference>
<dbReference type="PANTHER" id="PTHR22600:SF26">
    <property type="entry name" value="BETA-N-ACETYLHEXOSAMINIDASE"/>
    <property type="match status" value="1"/>
</dbReference>
<feature type="domain" description="Glycoside hydrolase family 20 catalytic" evidence="9">
    <location>
        <begin position="165"/>
        <end position="521"/>
    </location>
</feature>
<dbReference type="PRINTS" id="PR00738">
    <property type="entry name" value="GLHYDRLASE20"/>
</dbReference>
<protein>
    <recommendedName>
        <fullName evidence="7">Beta-hexosaminidase</fullName>
        <ecNumber evidence="7">3.2.1.52</ecNumber>
    </recommendedName>
</protein>
<reference evidence="11" key="1">
    <citation type="journal article" date="2019" name="G3 (Bethesda)">
        <title>Genome Assemblies of Two Rare Opportunistic Yeast Pathogens: Diutina rugosa (syn. Candida rugosa) and Trichomonascus ciferrii (syn. Candida ciferrii).</title>
        <authorList>
            <person name="Mixao V."/>
            <person name="Saus E."/>
            <person name="Hansen A.P."/>
            <person name="Lass-Florl C."/>
            <person name="Gabaldon T."/>
        </authorList>
    </citation>
    <scope>NUCLEOTIDE SEQUENCE</scope>
    <source>
        <strain evidence="11">CBS 4856</strain>
    </source>
</reference>
<dbReference type="EC" id="3.2.1.52" evidence="7"/>
<evidence type="ECO:0000313" key="12">
    <source>
        <dbReference type="Proteomes" id="UP000761534"/>
    </source>
</evidence>
<dbReference type="InterPro" id="IPR015883">
    <property type="entry name" value="Glyco_hydro_20_cat"/>
</dbReference>
<name>A0A642VBF2_9ASCO</name>
<comment type="catalytic activity">
    <reaction evidence="1 7">
        <text>Hydrolysis of terminal non-reducing N-acetyl-D-hexosamine residues in N-acetyl-beta-D-hexosaminides.</text>
        <dbReference type="EC" id="3.2.1.52"/>
    </reaction>
</comment>
<organism evidence="11 12">
    <name type="scientific">Trichomonascus ciferrii</name>
    <dbReference type="NCBI Taxonomy" id="44093"/>
    <lineage>
        <taxon>Eukaryota</taxon>
        <taxon>Fungi</taxon>
        <taxon>Dikarya</taxon>
        <taxon>Ascomycota</taxon>
        <taxon>Saccharomycotina</taxon>
        <taxon>Dipodascomycetes</taxon>
        <taxon>Dipodascales</taxon>
        <taxon>Trichomonascaceae</taxon>
        <taxon>Trichomonascus</taxon>
        <taxon>Trichomonascus ciferrii complex</taxon>
    </lineage>
</organism>
<evidence type="ECO:0000256" key="1">
    <source>
        <dbReference type="ARBA" id="ARBA00001231"/>
    </source>
</evidence>
<dbReference type="InterPro" id="IPR017853">
    <property type="entry name" value="GH"/>
</dbReference>
<evidence type="ECO:0000256" key="4">
    <source>
        <dbReference type="ARBA" id="ARBA00022801"/>
    </source>
</evidence>
<feature type="active site" description="Proton donor" evidence="8">
    <location>
        <position position="323"/>
    </location>
</feature>
<dbReference type="Pfam" id="PF14845">
    <property type="entry name" value="Glycohydro_20b2"/>
    <property type="match status" value="1"/>
</dbReference>
<dbReference type="SUPFAM" id="SSF51445">
    <property type="entry name" value="(Trans)glycosidases"/>
    <property type="match status" value="1"/>
</dbReference>
<evidence type="ECO:0000256" key="2">
    <source>
        <dbReference type="ARBA" id="ARBA00006285"/>
    </source>
</evidence>
<keyword evidence="4 7" id="KW-0378">Hydrolase</keyword>
<dbReference type="InterPro" id="IPR029019">
    <property type="entry name" value="HEX_eukaryotic_N"/>
</dbReference>
<dbReference type="AlphaFoldDB" id="A0A642VBF2"/>